<evidence type="ECO:0000313" key="1">
    <source>
        <dbReference type="EMBL" id="SHW84974.1"/>
    </source>
</evidence>
<dbReference type="RefSeq" id="WP_074357391.1">
    <property type="nucleotide sequence ID" value="NZ_FSCP01000001.1"/>
</dbReference>
<sequence>MSELIERAERALAAAPTYALNRETAQVLSSFRQWMPDLIAELKKLEGELRESRRSASRQHVVYESICVECAGVVVWQDCPTGGWWFHEHDPADHHDAAAEFDPIEYIDEHGSWITRYPVIKVRGELEKPDYGTAPGPTIVSIRQAAEAFEADAAPN</sequence>
<dbReference type="EMBL" id="FSFA01000001">
    <property type="protein sequence ID" value="SHW84974.1"/>
    <property type="molecule type" value="Genomic_DNA"/>
</dbReference>
<gene>
    <name evidence="1" type="ORF">SAMEA2275694_00434</name>
</gene>
<name>A0A9Q7SAH6_9MYCO</name>
<evidence type="ECO:0000313" key="2">
    <source>
        <dbReference type="Proteomes" id="UP000185183"/>
    </source>
</evidence>
<proteinExistence type="predicted"/>
<accession>A0A9Q7SAH6</accession>
<dbReference type="Proteomes" id="UP000185183">
    <property type="component" value="Unassembled WGS sequence"/>
</dbReference>
<organism evidence="1 2">
    <name type="scientific">Mycobacteroides abscessus subsp. bolletii</name>
    <dbReference type="NCBI Taxonomy" id="319705"/>
    <lineage>
        <taxon>Bacteria</taxon>
        <taxon>Bacillati</taxon>
        <taxon>Actinomycetota</taxon>
        <taxon>Actinomycetes</taxon>
        <taxon>Mycobacteriales</taxon>
        <taxon>Mycobacteriaceae</taxon>
        <taxon>Mycobacteroides</taxon>
        <taxon>Mycobacteroides abscessus</taxon>
    </lineage>
</organism>
<protein>
    <submittedName>
        <fullName evidence="1">Uncharacterized protein</fullName>
    </submittedName>
</protein>
<dbReference type="AlphaFoldDB" id="A0A9Q7SAH6"/>
<reference evidence="1 2" key="1">
    <citation type="submission" date="2016-11" db="EMBL/GenBank/DDBJ databases">
        <authorList>
            <consortium name="Pathogen Informatics"/>
        </authorList>
    </citation>
    <scope>NUCLEOTIDE SEQUENCE [LARGE SCALE GENOMIC DNA]</scope>
    <source>
        <strain evidence="1 2">968</strain>
    </source>
</reference>
<comment type="caution">
    <text evidence="1">The sequence shown here is derived from an EMBL/GenBank/DDBJ whole genome shotgun (WGS) entry which is preliminary data.</text>
</comment>